<dbReference type="InterPro" id="IPR001841">
    <property type="entry name" value="Znf_RING"/>
</dbReference>
<dbReference type="PROSITE" id="PS50089">
    <property type="entry name" value="ZF_RING_2"/>
    <property type="match status" value="1"/>
</dbReference>
<dbReference type="EMBL" id="JH687399">
    <property type="protein sequence ID" value="EIM80164.1"/>
    <property type="molecule type" value="Genomic_DNA"/>
</dbReference>
<dbReference type="OrthoDB" id="3219336at2759"/>
<evidence type="ECO:0000256" key="1">
    <source>
        <dbReference type="ARBA" id="ARBA00022723"/>
    </source>
</evidence>
<keyword evidence="1" id="KW-0479">Metal-binding</keyword>
<evidence type="ECO:0000259" key="6">
    <source>
        <dbReference type="PROSITE" id="PS50089"/>
    </source>
</evidence>
<dbReference type="Gene3D" id="3.30.40.10">
    <property type="entry name" value="Zinc/RING finger domain, C3HC4 (zinc finger)"/>
    <property type="match status" value="1"/>
</dbReference>
<feature type="region of interest" description="Disordered" evidence="5">
    <location>
        <begin position="237"/>
        <end position="291"/>
    </location>
</feature>
<feature type="domain" description="RING-type" evidence="6">
    <location>
        <begin position="88"/>
        <end position="128"/>
    </location>
</feature>
<keyword evidence="3" id="KW-0862">Zinc</keyword>
<gene>
    <name evidence="7" type="ORF">STEHIDRAFT_163038</name>
</gene>
<dbReference type="Proteomes" id="UP000053927">
    <property type="component" value="Unassembled WGS sequence"/>
</dbReference>
<dbReference type="GO" id="GO:0006301">
    <property type="term" value="P:DNA damage tolerance"/>
    <property type="evidence" value="ECO:0007669"/>
    <property type="project" value="InterPro"/>
</dbReference>
<keyword evidence="8" id="KW-1185">Reference proteome</keyword>
<dbReference type="RefSeq" id="XP_007310776.1">
    <property type="nucleotide sequence ID" value="XM_007310714.1"/>
</dbReference>
<dbReference type="GO" id="GO:0003697">
    <property type="term" value="F:single-stranded DNA binding"/>
    <property type="evidence" value="ECO:0007669"/>
    <property type="project" value="InterPro"/>
</dbReference>
<dbReference type="GO" id="GO:0006513">
    <property type="term" value="P:protein monoubiquitination"/>
    <property type="evidence" value="ECO:0007669"/>
    <property type="project" value="InterPro"/>
</dbReference>
<dbReference type="GO" id="GO:0008270">
    <property type="term" value="F:zinc ion binding"/>
    <property type="evidence" value="ECO:0007669"/>
    <property type="project" value="UniProtKB-KW"/>
</dbReference>
<dbReference type="Pfam" id="PF13923">
    <property type="entry name" value="zf-C3HC4_2"/>
    <property type="match status" value="1"/>
</dbReference>
<dbReference type="SMART" id="SM00184">
    <property type="entry name" value="RING"/>
    <property type="match status" value="1"/>
</dbReference>
<evidence type="ECO:0000256" key="3">
    <source>
        <dbReference type="ARBA" id="ARBA00022833"/>
    </source>
</evidence>
<sequence>MDDSSPTPMRGARCLLTDADDGDAPDGMGPFLARASVILQLSSARMQLANSRRRCYALEVERARDQARLADYERFEERFRRATEILVCPLCKDIFQAPWILTECGHTFCEACIASHFDLVENSCPQCDAAITIPPVEDFHTVQLLDIFAAAPGVDPIKRSIVVGRWDKWFRAKEPADDRNATLAASAGTNATYTRTKMPRFANESQIRTPNSRRPTILQDVMTARIAAELKLAGYGLLEPGPSTDPDPVDQDETSGPQERALKSPLPPGFHRAWMNSADGDCVTSNGREAA</sequence>
<evidence type="ECO:0000313" key="8">
    <source>
        <dbReference type="Proteomes" id="UP000053927"/>
    </source>
</evidence>
<dbReference type="InterPro" id="IPR039577">
    <property type="entry name" value="Rad18"/>
</dbReference>
<protein>
    <recommendedName>
        <fullName evidence="6">RING-type domain-containing protein</fullName>
    </recommendedName>
</protein>
<evidence type="ECO:0000256" key="4">
    <source>
        <dbReference type="PROSITE-ProRule" id="PRU00175"/>
    </source>
</evidence>
<dbReference type="InterPro" id="IPR017907">
    <property type="entry name" value="Znf_RING_CS"/>
</dbReference>
<evidence type="ECO:0000256" key="5">
    <source>
        <dbReference type="SAM" id="MobiDB-lite"/>
    </source>
</evidence>
<dbReference type="AlphaFoldDB" id="R7RXV2"/>
<dbReference type="SUPFAM" id="SSF57850">
    <property type="entry name" value="RING/U-box"/>
    <property type="match status" value="1"/>
</dbReference>
<organism evidence="7 8">
    <name type="scientific">Stereum hirsutum (strain FP-91666)</name>
    <name type="common">White-rot fungus</name>
    <dbReference type="NCBI Taxonomy" id="721885"/>
    <lineage>
        <taxon>Eukaryota</taxon>
        <taxon>Fungi</taxon>
        <taxon>Dikarya</taxon>
        <taxon>Basidiomycota</taxon>
        <taxon>Agaricomycotina</taxon>
        <taxon>Agaricomycetes</taxon>
        <taxon>Russulales</taxon>
        <taxon>Stereaceae</taxon>
        <taxon>Stereum</taxon>
    </lineage>
</organism>
<evidence type="ECO:0000256" key="2">
    <source>
        <dbReference type="ARBA" id="ARBA00022771"/>
    </source>
</evidence>
<dbReference type="InterPro" id="IPR013083">
    <property type="entry name" value="Znf_RING/FYVE/PHD"/>
</dbReference>
<keyword evidence="2 4" id="KW-0863">Zinc-finger</keyword>
<dbReference type="GO" id="GO:0061630">
    <property type="term" value="F:ubiquitin protein ligase activity"/>
    <property type="evidence" value="ECO:0007669"/>
    <property type="project" value="InterPro"/>
</dbReference>
<proteinExistence type="predicted"/>
<accession>R7RXV2</accession>
<reference evidence="8" key="1">
    <citation type="journal article" date="2012" name="Science">
        <title>The Paleozoic origin of enzymatic lignin decomposition reconstructed from 31 fungal genomes.</title>
        <authorList>
            <person name="Floudas D."/>
            <person name="Binder M."/>
            <person name="Riley R."/>
            <person name="Barry K."/>
            <person name="Blanchette R.A."/>
            <person name="Henrissat B."/>
            <person name="Martinez A.T."/>
            <person name="Otillar R."/>
            <person name="Spatafora J.W."/>
            <person name="Yadav J.S."/>
            <person name="Aerts A."/>
            <person name="Benoit I."/>
            <person name="Boyd A."/>
            <person name="Carlson A."/>
            <person name="Copeland A."/>
            <person name="Coutinho P.M."/>
            <person name="de Vries R.P."/>
            <person name="Ferreira P."/>
            <person name="Findley K."/>
            <person name="Foster B."/>
            <person name="Gaskell J."/>
            <person name="Glotzer D."/>
            <person name="Gorecki P."/>
            <person name="Heitman J."/>
            <person name="Hesse C."/>
            <person name="Hori C."/>
            <person name="Igarashi K."/>
            <person name="Jurgens J.A."/>
            <person name="Kallen N."/>
            <person name="Kersten P."/>
            <person name="Kohler A."/>
            <person name="Kuees U."/>
            <person name="Kumar T.K.A."/>
            <person name="Kuo A."/>
            <person name="LaButti K."/>
            <person name="Larrondo L.F."/>
            <person name="Lindquist E."/>
            <person name="Ling A."/>
            <person name="Lombard V."/>
            <person name="Lucas S."/>
            <person name="Lundell T."/>
            <person name="Martin R."/>
            <person name="McLaughlin D.J."/>
            <person name="Morgenstern I."/>
            <person name="Morin E."/>
            <person name="Murat C."/>
            <person name="Nagy L.G."/>
            <person name="Nolan M."/>
            <person name="Ohm R.A."/>
            <person name="Patyshakuliyeva A."/>
            <person name="Rokas A."/>
            <person name="Ruiz-Duenas F.J."/>
            <person name="Sabat G."/>
            <person name="Salamov A."/>
            <person name="Samejima M."/>
            <person name="Schmutz J."/>
            <person name="Slot J.C."/>
            <person name="St John F."/>
            <person name="Stenlid J."/>
            <person name="Sun H."/>
            <person name="Sun S."/>
            <person name="Syed K."/>
            <person name="Tsang A."/>
            <person name="Wiebenga A."/>
            <person name="Young D."/>
            <person name="Pisabarro A."/>
            <person name="Eastwood D.C."/>
            <person name="Martin F."/>
            <person name="Cullen D."/>
            <person name="Grigoriev I.V."/>
            <person name="Hibbett D.S."/>
        </authorList>
    </citation>
    <scope>NUCLEOTIDE SEQUENCE [LARGE SCALE GENOMIC DNA]</scope>
    <source>
        <strain evidence="8">FP-91666</strain>
    </source>
</reference>
<name>R7RXV2_STEHR</name>
<dbReference type="GeneID" id="18802209"/>
<dbReference type="CDD" id="cd16449">
    <property type="entry name" value="RING-HC"/>
    <property type="match status" value="1"/>
</dbReference>
<dbReference type="KEGG" id="shs:STEHIDRAFT_163038"/>
<evidence type="ECO:0000313" key="7">
    <source>
        <dbReference type="EMBL" id="EIM80164.1"/>
    </source>
</evidence>
<dbReference type="PROSITE" id="PS00518">
    <property type="entry name" value="ZF_RING_1"/>
    <property type="match status" value="1"/>
</dbReference>
<dbReference type="PANTHER" id="PTHR14134">
    <property type="entry name" value="E3 UBIQUITIN-PROTEIN LIGASE RAD18"/>
    <property type="match status" value="1"/>
</dbReference>